<keyword evidence="3" id="KW-1185">Reference proteome</keyword>
<keyword evidence="2" id="KW-0269">Exonuclease</keyword>
<dbReference type="GO" id="GO:0004527">
    <property type="term" value="F:exonuclease activity"/>
    <property type="evidence" value="ECO:0007669"/>
    <property type="project" value="UniProtKB-KW"/>
</dbReference>
<dbReference type="EMBL" id="JASZZN010000017">
    <property type="protein sequence ID" value="MDM4017862.1"/>
    <property type="molecule type" value="Genomic_DNA"/>
</dbReference>
<dbReference type="NCBIfam" id="TIGR04122">
    <property type="entry name" value="Xnuc_lig_assoc"/>
    <property type="match status" value="1"/>
</dbReference>
<gene>
    <name evidence="2" type="ORF">QTN89_20615</name>
</gene>
<dbReference type="SUPFAM" id="SSF56281">
    <property type="entry name" value="Metallo-hydrolase/oxidoreductase"/>
    <property type="match status" value="1"/>
</dbReference>
<keyword evidence="2" id="KW-0378">Hydrolase</keyword>
<feature type="region of interest" description="Disordered" evidence="1">
    <location>
        <begin position="326"/>
        <end position="364"/>
    </location>
</feature>
<dbReference type="RefSeq" id="WP_289165434.1">
    <property type="nucleotide sequence ID" value="NZ_JASZZN010000017.1"/>
</dbReference>
<sequence>MDTTRNSLLENTERGLYCPAGDFYVDPRRPVKRAVITHAHSDHARWGCDHYLAAQKSEHLLRMRLASDAEIDFLPYGKTVSHHGVEITFYPAGHILGSAQVRIERDGEVAVVAGDYKLGPDATCESWEPIRCDLLVTESTFALPVYRWRDQSEIFSGINEWWKRSAEEGKCCLLYGYAVGKSQRLLAGLDPAIGPILTHGAVEKGVAAYRASGVPLPETTYVGELDRKHDFVGSMVVAVPSAHGTPWMRRFGRVTTAMASGWMMIRGTRRRRAADRGFVLSDHVDWATTLQAIELCDPQQVWVHHGYSAILARYLRSIGRDAVALDRTGPREEANDDEANGESTVGSGPVTAADDSPTATEGNR</sequence>
<dbReference type="InterPro" id="IPR050698">
    <property type="entry name" value="MBL"/>
</dbReference>
<proteinExistence type="predicted"/>
<dbReference type="Proteomes" id="UP001239462">
    <property type="component" value="Unassembled WGS sequence"/>
</dbReference>
<keyword evidence="2" id="KW-0436">Ligase</keyword>
<dbReference type="EC" id="3.1.-.-" evidence="2"/>
<dbReference type="PANTHER" id="PTHR11203:SF49">
    <property type="entry name" value="BLL1145 PROTEIN"/>
    <property type="match status" value="1"/>
</dbReference>
<evidence type="ECO:0000313" key="2">
    <source>
        <dbReference type="EMBL" id="MDM4017862.1"/>
    </source>
</evidence>
<evidence type="ECO:0000313" key="3">
    <source>
        <dbReference type="Proteomes" id="UP001239462"/>
    </source>
</evidence>
<accession>A0ABT7PMX7</accession>
<protein>
    <submittedName>
        <fullName evidence="2">Ligase-associated DNA damage response exonuclease</fullName>
        <ecNumber evidence="2">3.1.-.-</ecNumber>
    </submittedName>
</protein>
<dbReference type="InterPro" id="IPR036866">
    <property type="entry name" value="RibonucZ/Hydroxyglut_hydro"/>
</dbReference>
<reference evidence="2 3" key="1">
    <citation type="submission" date="2023-06" db="EMBL/GenBank/DDBJ databases">
        <title>Roseiconus lacunae JC819 isolated from Gulf of Mannar region, Tamil Nadu.</title>
        <authorList>
            <person name="Pk S."/>
            <person name="Ch S."/>
            <person name="Ch V.R."/>
        </authorList>
    </citation>
    <scope>NUCLEOTIDE SEQUENCE [LARGE SCALE GENOMIC DNA]</scope>
    <source>
        <strain evidence="2 3">JC819</strain>
    </source>
</reference>
<name>A0ABT7PMX7_9BACT</name>
<dbReference type="GO" id="GO:0016874">
    <property type="term" value="F:ligase activity"/>
    <property type="evidence" value="ECO:0007669"/>
    <property type="project" value="UniProtKB-KW"/>
</dbReference>
<dbReference type="PANTHER" id="PTHR11203">
    <property type="entry name" value="CLEAVAGE AND POLYADENYLATION SPECIFICITY FACTOR FAMILY MEMBER"/>
    <property type="match status" value="1"/>
</dbReference>
<evidence type="ECO:0000256" key="1">
    <source>
        <dbReference type="SAM" id="MobiDB-lite"/>
    </source>
</evidence>
<keyword evidence="2" id="KW-0540">Nuclease</keyword>
<dbReference type="InterPro" id="IPR026360">
    <property type="entry name" value="Xnuc_lig_assoc"/>
</dbReference>
<dbReference type="Gene3D" id="3.60.15.10">
    <property type="entry name" value="Ribonuclease Z/Hydroxyacylglutathione hydrolase-like"/>
    <property type="match status" value="1"/>
</dbReference>
<organism evidence="2 3">
    <name type="scientific">Roseiconus lacunae</name>
    <dbReference type="NCBI Taxonomy" id="2605694"/>
    <lineage>
        <taxon>Bacteria</taxon>
        <taxon>Pseudomonadati</taxon>
        <taxon>Planctomycetota</taxon>
        <taxon>Planctomycetia</taxon>
        <taxon>Pirellulales</taxon>
        <taxon>Pirellulaceae</taxon>
        <taxon>Roseiconus</taxon>
    </lineage>
</organism>
<comment type="caution">
    <text evidence="2">The sequence shown here is derived from an EMBL/GenBank/DDBJ whole genome shotgun (WGS) entry which is preliminary data.</text>
</comment>